<proteinExistence type="predicted"/>
<gene>
    <name evidence="1" type="ORF">DYY88_20070</name>
</gene>
<evidence type="ECO:0000313" key="1">
    <source>
        <dbReference type="EMBL" id="RZM75603.1"/>
    </source>
</evidence>
<reference evidence="1 2" key="1">
    <citation type="submission" date="2018-11" db="EMBL/GenBank/DDBJ databases">
        <title>Whole genome sequencing of an environmental sample.</title>
        <authorList>
            <person name="Sarangi A.N."/>
            <person name="Singh D."/>
            <person name="Tripathy S."/>
        </authorList>
    </citation>
    <scope>NUCLEOTIDE SEQUENCE [LARGE SCALE GENOMIC DNA]</scope>
    <source>
        <strain evidence="1 2">Lakshadweep</strain>
    </source>
</reference>
<dbReference type="Proteomes" id="UP000292459">
    <property type="component" value="Unassembled WGS sequence"/>
</dbReference>
<protein>
    <submittedName>
        <fullName evidence="1">Uncharacterized protein</fullName>
    </submittedName>
</protein>
<dbReference type="AlphaFoldDB" id="A0A4Q7E612"/>
<keyword evidence="2" id="KW-1185">Reference proteome</keyword>
<sequence>MLMRYFCESPLAIALRQELPKRLKAHSYTIIDLAQEIAQDLGCPLCEVLTPVSEALMELVAQHQVEFDPSCRRVILCQQVALLGTVS</sequence>
<evidence type="ECO:0000313" key="2">
    <source>
        <dbReference type="Proteomes" id="UP000292459"/>
    </source>
</evidence>
<comment type="caution">
    <text evidence="1">The sequence shown here is derived from an EMBL/GenBank/DDBJ whole genome shotgun (WGS) entry which is preliminary data.</text>
</comment>
<dbReference type="EMBL" id="QVFV01000007">
    <property type="protein sequence ID" value="RZM75603.1"/>
    <property type="molecule type" value="Genomic_DNA"/>
</dbReference>
<organism evidence="1 2">
    <name type="scientific">Leptolyngbya iicbica LK</name>
    <dbReference type="NCBI Taxonomy" id="2294035"/>
    <lineage>
        <taxon>Bacteria</taxon>
        <taxon>Bacillati</taxon>
        <taxon>Cyanobacteriota</taxon>
        <taxon>Cyanophyceae</taxon>
        <taxon>Leptolyngbyales</taxon>
        <taxon>Leptolyngbyaceae</taxon>
        <taxon>Leptolyngbya group</taxon>
        <taxon>Leptolyngbya</taxon>
        <taxon>Leptolyngbya iicbica</taxon>
    </lineage>
</organism>
<accession>A0A4Q7E612</accession>
<name>A0A4Q7E612_9CYAN</name>